<feature type="compositionally biased region" description="Acidic residues" evidence="6">
    <location>
        <begin position="144"/>
        <end position="159"/>
    </location>
</feature>
<dbReference type="PANTHER" id="PTHR46261:SF18">
    <property type="entry name" value="DNA-BINDING PROTEIN MNB1B"/>
    <property type="match status" value="1"/>
</dbReference>
<dbReference type="EMBL" id="LEKV01001508">
    <property type="protein sequence ID" value="KVI07380.1"/>
    <property type="molecule type" value="Genomic_DNA"/>
</dbReference>
<dbReference type="PROSITE" id="PS50118">
    <property type="entry name" value="HMG_BOX_2"/>
    <property type="match status" value="1"/>
</dbReference>
<name>A0A118K4E3_CYNCS</name>
<comment type="subcellular location">
    <subcellularLocation>
        <location evidence="1">Nucleus</location>
    </subcellularLocation>
</comment>
<keyword evidence="4 5" id="KW-0539">Nucleus</keyword>
<dbReference type="Proteomes" id="UP000243975">
    <property type="component" value="Unassembled WGS sequence"/>
</dbReference>
<feature type="region of interest" description="Disordered" evidence="6">
    <location>
        <begin position="36"/>
        <end position="69"/>
    </location>
</feature>
<keyword evidence="3 5" id="KW-0238">DNA-binding</keyword>
<proteinExistence type="inferred from homology"/>
<evidence type="ECO:0000313" key="9">
    <source>
        <dbReference type="Proteomes" id="UP000243975"/>
    </source>
</evidence>
<feature type="region of interest" description="Disordered" evidence="6">
    <location>
        <begin position="122"/>
        <end position="159"/>
    </location>
</feature>
<evidence type="ECO:0000256" key="2">
    <source>
        <dbReference type="ARBA" id="ARBA00008774"/>
    </source>
</evidence>
<dbReference type="AlphaFoldDB" id="A0A118K4E3"/>
<gene>
    <name evidence="8" type="ORF">Ccrd_014336</name>
</gene>
<comment type="caution">
    <text evidence="8">The sequence shown here is derived from an EMBL/GenBank/DDBJ whole genome shotgun (WGS) entry which is preliminary data.</text>
</comment>
<dbReference type="InterPro" id="IPR036910">
    <property type="entry name" value="HMG_box_dom_sf"/>
</dbReference>
<organism evidence="8 9">
    <name type="scientific">Cynara cardunculus var. scolymus</name>
    <name type="common">Globe artichoke</name>
    <name type="synonym">Cynara scolymus</name>
    <dbReference type="NCBI Taxonomy" id="59895"/>
    <lineage>
        <taxon>Eukaryota</taxon>
        <taxon>Viridiplantae</taxon>
        <taxon>Streptophyta</taxon>
        <taxon>Embryophyta</taxon>
        <taxon>Tracheophyta</taxon>
        <taxon>Spermatophyta</taxon>
        <taxon>Magnoliopsida</taxon>
        <taxon>eudicotyledons</taxon>
        <taxon>Gunneridae</taxon>
        <taxon>Pentapetalae</taxon>
        <taxon>asterids</taxon>
        <taxon>campanulids</taxon>
        <taxon>Asterales</taxon>
        <taxon>Asteraceae</taxon>
        <taxon>Carduoideae</taxon>
        <taxon>Cardueae</taxon>
        <taxon>Carduinae</taxon>
        <taxon>Cynara</taxon>
    </lineage>
</organism>
<dbReference type="PANTHER" id="PTHR46261">
    <property type="entry name" value="HIGH MOBILITY GROUP B PROTEIN 4-RELATED"/>
    <property type="match status" value="1"/>
</dbReference>
<sequence>PYINSPLSCPIFPFISYEQTLILNLSIRSDSIMKGAKSKGDTKKADSKLTVKKVAPKGKAAKDPNKPKRPASAFFVFMEDFRKQFKEENPGNKSVAAEKAPFVAKAEKRKKEYEKTLASYNKKLAAGGDDDDDEDSDKSKSEVNDEEDEEGSEEDEDDD</sequence>
<dbReference type="STRING" id="59895.A0A118K4E3"/>
<feature type="DNA-binding region" description="HMG box" evidence="5">
    <location>
        <begin position="67"/>
        <end position="121"/>
    </location>
</feature>
<evidence type="ECO:0000256" key="6">
    <source>
        <dbReference type="SAM" id="MobiDB-lite"/>
    </source>
</evidence>
<evidence type="ECO:0000256" key="1">
    <source>
        <dbReference type="ARBA" id="ARBA00004123"/>
    </source>
</evidence>
<dbReference type="SUPFAM" id="SSF47095">
    <property type="entry name" value="HMG-box"/>
    <property type="match status" value="1"/>
</dbReference>
<dbReference type="OMA" id="PLSAYMH"/>
<keyword evidence="9" id="KW-1185">Reference proteome</keyword>
<dbReference type="GO" id="GO:0003677">
    <property type="term" value="F:DNA binding"/>
    <property type="evidence" value="ECO:0007669"/>
    <property type="project" value="UniProtKB-UniRule"/>
</dbReference>
<dbReference type="SMART" id="SM00398">
    <property type="entry name" value="HMG"/>
    <property type="match status" value="1"/>
</dbReference>
<evidence type="ECO:0000256" key="5">
    <source>
        <dbReference type="PROSITE-ProRule" id="PRU00267"/>
    </source>
</evidence>
<dbReference type="GO" id="GO:0000785">
    <property type="term" value="C:chromatin"/>
    <property type="evidence" value="ECO:0007669"/>
    <property type="project" value="UniProtKB-ARBA"/>
</dbReference>
<accession>A0A118K4E3</accession>
<dbReference type="Gramene" id="KVI07380">
    <property type="protein sequence ID" value="KVI07380"/>
    <property type="gene ID" value="Ccrd_014336"/>
</dbReference>
<dbReference type="GO" id="GO:0003682">
    <property type="term" value="F:chromatin binding"/>
    <property type="evidence" value="ECO:0007669"/>
    <property type="project" value="UniProtKB-ARBA"/>
</dbReference>
<comment type="similarity">
    <text evidence="2">Belongs to the HMGB family.</text>
</comment>
<dbReference type="Pfam" id="PF00505">
    <property type="entry name" value="HMG_box"/>
    <property type="match status" value="1"/>
</dbReference>
<evidence type="ECO:0000256" key="3">
    <source>
        <dbReference type="ARBA" id="ARBA00023125"/>
    </source>
</evidence>
<evidence type="ECO:0000313" key="8">
    <source>
        <dbReference type="EMBL" id="KVI07380.1"/>
    </source>
</evidence>
<feature type="non-terminal residue" evidence="8">
    <location>
        <position position="159"/>
    </location>
</feature>
<dbReference type="GO" id="GO:0030527">
    <property type="term" value="F:structural constituent of chromatin"/>
    <property type="evidence" value="ECO:0007669"/>
    <property type="project" value="UniProtKB-ARBA"/>
</dbReference>
<reference evidence="8 9" key="1">
    <citation type="journal article" date="2016" name="Sci. Rep.">
        <title>The genome sequence of the outbreeding globe artichoke constructed de novo incorporating a phase-aware low-pass sequencing strategy of F1 progeny.</title>
        <authorList>
            <person name="Scaglione D."/>
            <person name="Reyes-Chin-Wo S."/>
            <person name="Acquadro A."/>
            <person name="Froenicke L."/>
            <person name="Portis E."/>
            <person name="Beitel C."/>
            <person name="Tirone M."/>
            <person name="Mauro R."/>
            <person name="Lo Monaco A."/>
            <person name="Mauromicale G."/>
            <person name="Faccioli P."/>
            <person name="Cattivelli L."/>
            <person name="Rieseberg L."/>
            <person name="Michelmore R."/>
            <person name="Lanteri S."/>
        </authorList>
    </citation>
    <scope>NUCLEOTIDE SEQUENCE [LARGE SCALE GENOMIC DNA]</scope>
    <source>
        <strain evidence="8">2C</strain>
    </source>
</reference>
<feature type="domain" description="HMG box" evidence="7">
    <location>
        <begin position="67"/>
        <end position="121"/>
    </location>
</feature>
<dbReference type="InterPro" id="IPR009071">
    <property type="entry name" value="HMG_box_dom"/>
</dbReference>
<dbReference type="GO" id="GO:0006325">
    <property type="term" value="P:chromatin organization"/>
    <property type="evidence" value="ECO:0007669"/>
    <property type="project" value="UniProtKB-ARBA"/>
</dbReference>
<evidence type="ECO:0000256" key="4">
    <source>
        <dbReference type="ARBA" id="ARBA00023242"/>
    </source>
</evidence>
<dbReference type="Gene3D" id="1.10.30.10">
    <property type="entry name" value="High mobility group box domain"/>
    <property type="match status" value="1"/>
</dbReference>
<evidence type="ECO:0000259" key="7">
    <source>
        <dbReference type="PROSITE" id="PS50118"/>
    </source>
</evidence>
<protein>
    <recommendedName>
        <fullName evidence="7">HMG box domain-containing protein</fullName>
    </recommendedName>
</protein>
<dbReference type="GO" id="GO:0005634">
    <property type="term" value="C:nucleus"/>
    <property type="evidence" value="ECO:0007669"/>
    <property type="project" value="UniProtKB-SubCell"/>
</dbReference>
<feature type="compositionally biased region" description="Basic and acidic residues" evidence="6">
    <location>
        <begin position="38"/>
        <end position="49"/>
    </location>
</feature>
<dbReference type="InterPro" id="IPR031061">
    <property type="entry name" value="HMGB_plant"/>
</dbReference>